<feature type="binding site" evidence="7">
    <location>
        <position position="79"/>
    </location>
    <ligand>
        <name>substrate</name>
    </ligand>
</feature>
<dbReference type="EC" id="3.2.1.-" evidence="10"/>
<feature type="signal peptide" evidence="10">
    <location>
        <begin position="1"/>
        <end position="21"/>
    </location>
</feature>
<dbReference type="GO" id="GO:0004553">
    <property type="term" value="F:hydrolase activity, hydrolyzing O-glycosyl compounds"/>
    <property type="evidence" value="ECO:0007669"/>
    <property type="project" value="InterPro"/>
</dbReference>
<feature type="binding site" evidence="7">
    <location>
        <position position="335"/>
    </location>
    <ligand>
        <name>substrate</name>
    </ligand>
</feature>
<dbReference type="Pfam" id="PF01341">
    <property type="entry name" value="Glyco_hydro_6"/>
    <property type="match status" value="1"/>
</dbReference>
<comment type="similarity">
    <text evidence="10">Belongs to the glycosyl hydrolase family 6.</text>
</comment>
<dbReference type="InterPro" id="IPR036434">
    <property type="entry name" value="Beta_cellobiohydrolase_sf"/>
</dbReference>
<dbReference type="PROSITE" id="PS00655">
    <property type="entry name" value="GLYCOSYL_HYDROL_F6_1"/>
    <property type="match status" value="1"/>
</dbReference>
<keyword evidence="12" id="KW-1185">Reference proteome</keyword>
<evidence type="ECO:0000256" key="6">
    <source>
        <dbReference type="PIRSR" id="PIRSR001100-1"/>
    </source>
</evidence>
<keyword evidence="5 10" id="KW-0624">Polysaccharide degradation</keyword>
<keyword evidence="4 10" id="KW-0326">Glycosidase</keyword>
<evidence type="ECO:0000256" key="10">
    <source>
        <dbReference type="RuleBase" id="RU361186"/>
    </source>
</evidence>
<accession>A0A0C3QGN9</accession>
<evidence type="ECO:0000256" key="1">
    <source>
        <dbReference type="ARBA" id="ARBA00022801"/>
    </source>
</evidence>
<feature type="binding site" evidence="7">
    <location>
        <position position="212"/>
    </location>
    <ligand>
        <name>substrate</name>
    </ligand>
</feature>
<evidence type="ECO:0000256" key="5">
    <source>
        <dbReference type="ARBA" id="ARBA00023326"/>
    </source>
</evidence>
<feature type="active site" description="Proton acceptor" evidence="6">
    <location>
        <position position="341"/>
    </location>
</feature>
<dbReference type="AlphaFoldDB" id="A0A0C3QGN9"/>
<dbReference type="PANTHER" id="PTHR34876">
    <property type="match status" value="1"/>
</dbReference>
<dbReference type="SUPFAM" id="SSF51989">
    <property type="entry name" value="Glycosyl hydrolases family 6, cellulases"/>
    <property type="match status" value="1"/>
</dbReference>
<dbReference type="EMBL" id="KN823040">
    <property type="protein sequence ID" value="KIO25556.1"/>
    <property type="molecule type" value="Genomic_DNA"/>
</dbReference>
<dbReference type="GO" id="GO:0030245">
    <property type="term" value="P:cellulose catabolic process"/>
    <property type="evidence" value="ECO:0007669"/>
    <property type="project" value="UniProtKB-KW"/>
</dbReference>
<protein>
    <recommendedName>
        <fullName evidence="10">Glucanase</fullName>
        <ecNumber evidence="10">3.2.1.-</ecNumber>
    </recommendedName>
</protein>
<dbReference type="Proteomes" id="UP000054248">
    <property type="component" value="Unassembled WGS sequence"/>
</dbReference>
<sequence>MKNSAALFALAASLFAPLASATPVAARDSSANPFQGKALYIDPLYSSQIQGAVATLQAAGKTELAAKAAKVAKVPAFIWISQRSDVTSISGYLREAKSTQTSTGKPQAVQLVVYDLPDRDCSAGASAGEYTTDNAGESRYEAYIKAIYSEIERVPQVQVIIVLEPDSIGNIITNLSNPKCAKAAPAYKRGISFAIATLSQLPNVAIYVDAAHAGWLGWPGNIGPTATLLAELLNNAKAIYPGAWVRGVATDVSNYNGLGNQPQMGYDELIYAQNLAPLLTAAGYPAHFIIDQGRSGVQNYTRTGGDWCNNKYAGFGPRPSTTTPDPIVDAIVWVKPGGQGDGTSDSSALRYDASCSSDSSLIPAPEAGTWFQAYFEQLVANANPPF</sequence>
<evidence type="ECO:0000256" key="9">
    <source>
        <dbReference type="PROSITE-ProRule" id="PRU10057"/>
    </source>
</evidence>
<evidence type="ECO:0000256" key="7">
    <source>
        <dbReference type="PIRSR" id="PIRSR001100-2"/>
    </source>
</evidence>
<dbReference type="PROSITE" id="PS00656">
    <property type="entry name" value="GLYCOSYL_HYDROL_F6_2"/>
    <property type="match status" value="1"/>
</dbReference>
<dbReference type="InterPro" id="IPR001524">
    <property type="entry name" value="Glyco_hydro_6_CS"/>
</dbReference>
<feature type="binding site" evidence="7">
    <location>
        <position position="215"/>
    </location>
    <ligand>
        <name>substrate</name>
    </ligand>
</feature>
<dbReference type="PANTHER" id="PTHR34876:SF10">
    <property type="entry name" value="GLUCANASE"/>
    <property type="match status" value="1"/>
</dbReference>
<dbReference type="InterPro" id="IPR016288">
    <property type="entry name" value="Beta_cellobiohydrolase"/>
</dbReference>
<reference evidence="12" key="2">
    <citation type="submission" date="2015-01" db="EMBL/GenBank/DDBJ databases">
        <title>Evolutionary Origins and Diversification of the Mycorrhizal Mutualists.</title>
        <authorList>
            <consortium name="DOE Joint Genome Institute"/>
            <consortium name="Mycorrhizal Genomics Consortium"/>
            <person name="Kohler A."/>
            <person name="Kuo A."/>
            <person name="Nagy L.G."/>
            <person name="Floudas D."/>
            <person name="Copeland A."/>
            <person name="Barry K.W."/>
            <person name="Cichocki N."/>
            <person name="Veneault-Fourrey C."/>
            <person name="LaButti K."/>
            <person name="Lindquist E.A."/>
            <person name="Lipzen A."/>
            <person name="Lundell T."/>
            <person name="Morin E."/>
            <person name="Murat C."/>
            <person name="Riley R."/>
            <person name="Ohm R."/>
            <person name="Sun H."/>
            <person name="Tunlid A."/>
            <person name="Henrissat B."/>
            <person name="Grigoriev I.V."/>
            <person name="Hibbett D.S."/>
            <person name="Martin F."/>
        </authorList>
    </citation>
    <scope>NUCLEOTIDE SEQUENCE [LARGE SCALE GENOMIC DNA]</scope>
    <source>
        <strain evidence="12">MUT 4182</strain>
    </source>
</reference>
<feature type="binding site" evidence="7">
    <location>
        <position position="307"/>
    </location>
    <ligand>
        <name>substrate</name>
    </ligand>
</feature>
<organism evidence="11 12">
    <name type="scientific">Tulasnella calospora MUT 4182</name>
    <dbReference type="NCBI Taxonomy" id="1051891"/>
    <lineage>
        <taxon>Eukaryota</taxon>
        <taxon>Fungi</taxon>
        <taxon>Dikarya</taxon>
        <taxon>Basidiomycota</taxon>
        <taxon>Agaricomycotina</taxon>
        <taxon>Agaricomycetes</taxon>
        <taxon>Cantharellales</taxon>
        <taxon>Tulasnellaceae</taxon>
        <taxon>Tulasnella</taxon>
    </lineage>
</organism>
<dbReference type="PIRSF" id="PIRSF001100">
    <property type="entry name" value="Beta_cellobiohydrolase"/>
    <property type="match status" value="1"/>
</dbReference>
<feature type="binding site" evidence="7">
    <location>
        <position position="254"/>
    </location>
    <ligand>
        <name>substrate</name>
    </ligand>
</feature>
<evidence type="ECO:0000256" key="3">
    <source>
        <dbReference type="ARBA" id="ARBA00023277"/>
    </source>
</evidence>
<feature type="active site" description="Proton donor" evidence="6 9">
    <location>
        <position position="166"/>
    </location>
</feature>
<name>A0A0C3QGN9_9AGAM</name>
<keyword evidence="2 10" id="KW-0136">Cellulose degradation</keyword>
<evidence type="ECO:0000256" key="8">
    <source>
        <dbReference type="PROSITE-ProRule" id="PRU10056"/>
    </source>
</evidence>
<evidence type="ECO:0000313" key="11">
    <source>
        <dbReference type="EMBL" id="KIO25556.1"/>
    </source>
</evidence>
<reference evidence="11 12" key="1">
    <citation type="submission" date="2014-04" db="EMBL/GenBank/DDBJ databases">
        <authorList>
            <consortium name="DOE Joint Genome Institute"/>
            <person name="Kuo A."/>
            <person name="Girlanda M."/>
            <person name="Perotto S."/>
            <person name="Kohler A."/>
            <person name="Nagy L.G."/>
            <person name="Floudas D."/>
            <person name="Copeland A."/>
            <person name="Barry K.W."/>
            <person name="Cichocki N."/>
            <person name="Veneault-Fourrey C."/>
            <person name="LaButti K."/>
            <person name="Lindquist E.A."/>
            <person name="Lipzen A."/>
            <person name="Lundell T."/>
            <person name="Morin E."/>
            <person name="Murat C."/>
            <person name="Sun H."/>
            <person name="Tunlid A."/>
            <person name="Henrissat B."/>
            <person name="Grigoriev I.V."/>
            <person name="Hibbett D.S."/>
            <person name="Martin F."/>
            <person name="Nordberg H.P."/>
            <person name="Cantor M.N."/>
            <person name="Hua S.X."/>
        </authorList>
    </citation>
    <scope>NUCLEOTIDE SEQUENCE [LARGE SCALE GENOMIC DNA]</scope>
    <source>
        <strain evidence="11 12">MUT 4182</strain>
    </source>
</reference>
<dbReference type="OrthoDB" id="64893at2759"/>
<keyword evidence="10" id="KW-0732">Signal</keyword>
<feature type="active site" evidence="8">
    <location>
        <position position="120"/>
    </location>
</feature>
<evidence type="ECO:0000256" key="4">
    <source>
        <dbReference type="ARBA" id="ARBA00023295"/>
    </source>
</evidence>
<feature type="chain" id="PRO_5005111161" description="Glucanase" evidence="10">
    <location>
        <begin position="22"/>
        <end position="386"/>
    </location>
</feature>
<dbReference type="Gene3D" id="3.20.20.40">
    <property type="entry name" value="1, 4-beta cellobiohydrolase"/>
    <property type="match status" value="1"/>
</dbReference>
<proteinExistence type="inferred from homology"/>
<evidence type="ECO:0000256" key="2">
    <source>
        <dbReference type="ARBA" id="ARBA00023001"/>
    </source>
</evidence>
<dbReference type="HOGENOM" id="CLU_015488_0_0_1"/>
<evidence type="ECO:0000313" key="12">
    <source>
        <dbReference type="Proteomes" id="UP000054248"/>
    </source>
</evidence>
<keyword evidence="1 10" id="KW-0378">Hydrolase</keyword>
<keyword evidence="3 10" id="KW-0119">Carbohydrate metabolism</keyword>
<gene>
    <name evidence="11" type="ORF">M407DRAFT_237039</name>
</gene>
<dbReference type="PRINTS" id="PR00733">
    <property type="entry name" value="GLHYDRLASE6"/>
</dbReference>
<dbReference type="STRING" id="1051891.A0A0C3QGN9"/>